<gene>
    <name evidence="1" type="ORF">DHETER_LOCUS7202</name>
</gene>
<accession>A0ACA9MPA2</accession>
<reference evidence="1" key="1">
    <citation type="submission" date="2021-06" db="EMBL/GenBank/DDBJ databases">
        <authorList>
            <person name="Kallberg Y."/>
            <person name="Tangrot J."/>
            <person name="Rosling A."/>
        </authorList>
    </citation>
    <scope>NUCLEOTIDE SEQUENCE</scope>
    <source>
        <strain evidence="1">IL203A</strain>
    </source>
</reference>
<evidence type="ECO:0000313" key="1">
    <source>
        <dbReference type="EMBL" id="CAG8599871.1"/>
    </source>
</evidence>
<dbReference type="Proteomes" id="UP000789702">
    <property type="component" value="Unassembled WGS sequence"/>
</dbReference>
<protein>
    <submittedName>
        <fullName evidence="1">13022_t:CDS:1</fullName>
    </submittedName>
</protein>
<comment type="caution">
    <text evidence="1">The sequence shown here is derived from an EMBL/GenBank/DDBJ whole genome shotgun (WGS) entry which is preliminary data.</text>
</comment>
<organism evidence="1 2">
    <name type="scientific">Dentiscutata heterogama</name>
    <dbReference type="NCBI Taxonomy" id="1316150"/>
    <lineage>
        <taxon>Eukaryota</taxon>
        <taxon>Fungi</taxon>
        <taxon>Fungi incertae sedis</taxon>
        <taxon>Mucoromycota</taxon>
        <taxon>Glomeromycotina</taxon>
        <taxon>Glomeromycetes</taxon>
        <taxon>Diversisporales</taxon>
        <taxon>Gigasporaceae</taxon>
        <taxon>Dentiscutata</taxon>
    </lineage>
</organism>
<name>A0ACA9MPA2_9GLOM</name>
<evidence type="ECO:0000313" key="2">
    <source>
        <dbReference type="Proteomes" id="UP000789702"/>
    </source>
</evidence>
<keyword evidence="2" id="KW-1185">Reference proteome</keyword>
<dbReference type="EMBL" id="CAJVPU010009909">
    <property type="protein sequence ID" value="CAG8599871.1"/>
    <property type="molecule type" value="Genomic_DNA"/>
</dbReference>
<sequence length="82" mass="9196">PKVNSLSIHNHHLSNDGGIVLADFLHKNKTLTSLKLYGRPFTNTTGLGGYLRDIRLSICKLTAKDLSHISKGKDETFMKNFR</sequence>
<proteinExistence type="predicted"/>
<feature type="non-terminal residue" evidence="1">
    <location>
        <position position="1"/>
    </location>
</feature>